<dbReference type="AlphaFoldDB" id="A0AAP9KRV2"/>
<gene>
    <name evidence="1" type="ORF">CTZ24_23515</name>
</gene>
<evidence type="ECO:0000313" key="1">
    <source>
        <dbReference type="EMBL" id="QGR09445.1"/>
    </source>
</evidence>
<evidence type="ECO:0000313" key="2">
    <source>
        <dbReference type="Proteomes" id="UP000424872"/>
    </source>
</evidence>
<name>A0AAP9KRV2_9GAMM</name>
<reference evidence="2" key="1">
    <citation type="submission" date="2017-11" db="EMBL/GenBank/DDBJ databases">
        <title>Genome sequence of Pantoea sp. MSR2.</title>
        <authorList>
            <person name="Nascimento F.X."/>
        </authorList>
    </citation>
    <scope>NUCLEOTIDE SEQUENCE [LARGE SCALE GENOMIC DNA]</scope>
    <source>
        <strain evidence="2">MSR2</strain>
        <plasmid evidence="2">pmsr2b</plasmid>
    </source>
</reference>
<accession>A0AAP9KRV2</accession>
<dbReference type="EMBL" id="CP024638">
    <property type="protein sequence ID" value="QGR09445.1"/>
    <property type="molecule type" value="Genomic_DNA"/>
</dbReference>
<organism evidence="1 2">
    <name type="scientific">Pantoea phytobeneficialis</name>
    <dbReference type="NCBI Taxonomy" id="2052056"/>
    <lineage>
        <taxon>Bacteria</taxon>
        <taxon>Pseudomonadati</taxon>
        <taxon>Pseudomonadota</taxon>
        <taxon>Gammaproteobacteria</taxon>
        <taxon>Enterobacterales</taxon>
        <taxon>Erwiniaceae</taxon>
        <taxon>Pantoea</taxon>
    </lineage>
</organism>
<geneLocation type="plasmid" evidence="2">
    <name>pmsr2b</name>
</geneLocation>
<keyword evidence="1" id="KW-0614">Plasmid</keyword>
<proteinExistence type="predicted"/>
<sequence length="70" mass="7690">MKIIAHINKNREMDFIKASGEKSLEDAVSKFHTGVDFKKAVTINNAHTISILAMELHYAFLTLSDNAAGA</sequence>
<dbReference type="Proteomes" id="UP000424872">
    <property type="component" value="Plasmid pMSR2B"/>
</dbReference>
<protein>
    <submittedName>
        <fullName evidence="1">Uncharacterized protein</fullName>
    </submittedName>
</protein>
<dbReference type="KEGG" id="ppho:CTZ24_23515"/>